<dbReference type="Gene3D" id="3.30.565.10">
    <property type="entry name" value="Histidine kinase-like ATPase, C-terminal domain"/>
    <property type="match status" value="1"/>
</dbReference>
<protein>
    <submittedName>
        <fullName evidence="3">ATP-binding protein</fullName>
    </submittedName>
</protein>
<dbReference type="EMBL" id="JBEXZR010000006">
    <property type="protein sequence ID" value="MEU0707583.1"/>
    <property type="molecule type" value="Genomic_DNA"/>
</dbReference>
<sequence length="167" mass="17788">MTSLTNRQFLAVLALRDGTERAAVQIESEAGAVRDARRFVREQLEGWGLEADGFIDRVVLATSELVTNAVVHARTRPMGESEHVEVALAFRPGIALGVLVTDNSGKVPLLTIRPSVNATSGRGLNLVSAMADGWTAARRANREGISGKGVWAFFGCPEPAGQLPHSA</sequence>
<dbReference type="PANTHER" id="PTHR35526:SF3">
    <property type="entry name" value="ANTI-SIGMA-F FACTOR RSBW"/>
    <property type="match status" value="1"/>
</dbReference>
<organism evidence="3 4">
    <name type="scientific">Streptomyces lavendulocolor</name>
    <dbReference type="NCBI Taxonomy" id="67316"/>
    <lineage>
        <taxon>Bacteria</taxon>
        <taxon>Bacillati</taxon>
        <taxon>Actinomycetota</taxon>
        <taxon>Actinomycetes</taxon>
        <taxon>Kitasatosporales</taxon>
        <taxon>Streptomycetaceae</taxon>
        <taxon>Streptomyces</taxon>
    </lineage>
</organism>
<keyword evidence="1" id="KW-0808">Transferase</keyword>
<accession>A0ABV2W317</accession>
<feature type="domain" description="Histidine kinase/HSP90-like ATPase" evidence="2">
    <location>
        <begin position="27"/>
        <end position="136"/>
    </location>
</feature>
<evidence type="ECO:0000313" key="3">
    <source>
        <dbReference type="EMBL" id="MEU0707583.1"/>
    </source>
</evidence>
<keyword evidence="3" id="KW-0067">ATP-binding</keyword>
<keyword evidence="3" id="KW-0547">Nucleotide-binding</keyword>
<dbReference type="InterPro" id="IPR003594">
    <property type="entry name" value="HATPase_dom"/>
</dbReference>
<proteinExistence type="predicted"/>
<comment type="caution">
    <text evidence="3">The sequence shown here is derived from an EMBL/GenBank/DDBJ whole genome shotgun (WGS) entry which is preliminary data.</text>
</comment>
<dbReference type="InterPro" id="IPR036890">
    <property type="entry name" value="HATPase_C_sf"/>
</dbReference>
<keyword evidence="4" id="KW-1185">Reference proteome</keyword>
<dbReference type="SUPFAM" id="SSF55874">
    <property type="entry name" value="ATPase domain of HSP90 chaperone/DNA topoisomerase II/histidine kinase"/>
    <property type="match status" value="1"/>
</dbReference>
<keyword evidence="1" id="KW-0723">Serine/threonine-protein kinase</keyword>
<dbReference type="InterPro" id="IPR050267">
    <property type="entry name" value="Anti-sigma-factor_SerPK"/>
</dbReference>
<evidence type="ECO:0000313" key="4">
    <source>
        <dbReference type="Proteomes" id="UP001550378"/>
    </source>
</evidence>
<evidence type="ECO:0000259" key="2">
    <source>
        <dbReference type="Pfam" id="PF13581"/>
    </source>
</evidence>
<dbReference type="GO" id="GO:0005524">
    <property type="term" value="F:ATP binding"/>
    <property type="evidence" value="ECO:0007669"/>
    <property type="project" value="UniProtKB-KW"/>
</dbReference>
<dbReference type="CDD" id="cd16936">
    <property type="entry name" value="HATPase_RsbW-like"/>
    <property type="match status" value="1"/>
</dbReference>
<evidence type="ECO:0000256" key="1">
    <source>
        <dbReference type="ARBA" id="ARBA00022527"/>
    </source>
</evidence>
<keyword evidence="1" id="KW-0418">Kinase</keyword>
<dbReference type="RefSeq" id="WP_189905120.1">
    <property type="nucleotide sequence ID" value="NZ_JBEXZO010000041.1"/>
</dbReference>
<reference evidence="3 4" key="1">
    <citation type="submission" date="2024-06" db="EMBL/GenBank/DDBJ databases">
        <title>The Natural Products Discovery Center: Release of the First 8490 Sequenced Strains for Exploring Actinobacteria Biosynthetic Diversity.</title>
        <authorList>
            <person name="Kalkreuter E."/>
            <person name="Kautsar S.A."/>
            <person name="Yang D."/>
            <person name="Bader C.D."/>
            <person name="Teijaro C.N."/>
            <person name="Fluegel L."/>
            <person name="Davis C.M."/>
            <person name="Simpson J.R."/>
            <person name="Lauterbach L."/>
            <person name="Steele A.D."/>
            <person name="Gui C."/>
            <person name="Meng S."/>
            <person name="Li G."/>
            <person name="Viehrig K."/>
            <person name="Ye F."/>
            <person name="Su P."/>
            <person name="Kiefer A.F."/>
            <person name="Nichols A."/>
            <person name="Cepeda A.J."/>
            <person name="Yan W."/>
            <person name="Fan B."/>
            <person name="Jiang Y."/>
            <person name="Adhikari A."/>
            <person name="Zheng C.-J."/>
            <person name="Schuster L."/>
            <person name="Cowan T.M."/>
            <person name="Smanski M.J."/>
            <person name="Chevrette M.G."/>
            <person name="De Carvalho L.P.S."/>
            <person name="Shen B."/>
        </authorList>
    </citation>
    <scope>NUCLEOTIDE SEQUENCE [LARGE SCALE GENOMIC DNA]</scope>
    <source>
        <strain evidence="3 4">NPDC006337</strain>
    </source>
</reference>
<dbReference type="Proteomes" id="UP001550378">
    <property type="component" value="Unassembled WGS sequence"/>
</dbReference>
<dbReference type="PANTHER" id="PTHR35526">
    <property type="entry name" value="ANTI-SIGMA-F FACTOR RSBW-RELATED"/>
    <property type="match status" value="1"/>
</dbReference>
<gene>
    <name evidence="3" type="ORF">ABZ508_09410</name>
</gene>
<dbReference type="Pfam" id="PF13581">
    <property type="entry name" value="HATPase_c_2"/>
    <property type="match status" value="1"/>
</dbReference>
<name>A0ABV2W317_9ACTN</name>